<dbReference type="Proteomes" id="UP000480350">
    <property type="component" value="Unassembled WGS sequence"/>
</dbReference>
<dbReference type="PROSITE" id="PS51679">
    <property type="entry name" value="SAM_MT_C5"/>
    <property type="match status" value="1"/>
</dbReference>
<dbReference type="AlphaFoldDB" id="A0A7C9IHS0"/>
<evidence type="ECO:0000256" key="1">
    <source>
        <dbReference type="ARBA" id="ARBA00011975"/>
    </source>
</evidence>
<dbReference type="RefSeq" id="WP_160763730.1">
    <property type="nucleotide sequence ID" value="NZ_WUPT01000001.1"/>
</dbReference>
<comment type="similarity">
    <text evidence="7 8">Belongs to the class I-like SAM-binding methyltransferase superfamily. C5-methyltransferase family.</text>
</comment>
<dbReference type="InterPro" id="IPR050390">
    <property type="entry name" value="C5-Methyltransferase"/>
</dbReference>
<dbReference type="GO" id="GO:0003677">
    <property type="term" value="F:DNA binding"/>
    <property type="evidence" value="ECO:0007669"/>
    <property type="project" value="TreeGrafter"/>
</dbReference>
<evidence type="ECO:0000256" key="8">
    <source>
        <dbReference type="RuleBase" id="RU000416"/>
    </source>
</evidence>
<keyword evidence="10" id="KW-1185">Reference proteome</keyword>
<feature type="active site" evidence="7">
    <location>
        <position position="82"/>
    </location>
</feature>
<dbReference type="InterPro" id="IPR029063">
    <property type="entry name" value="SAM-dependent_MTases_sf"/>
</dbReference>
<comment type="catalytic activity">
    <reaction evidence="6">
        <text>a 2'-deoxycytidine in DNA + S-adenosyl-L-methionine = a 5-methyl-2'-deoxycytidine in DNA + S-adenosyl-L-homocysteine + H(+)</text>
        <dbReference type="Rhea" id="RHEA:13681"/>
        <dbReference type="Rhea" id="RHEA-COMP:11369"/>
        <dbReference type="Rhea" id="RHEA-COMP:11370"/>
        <dbReference type="ChEBI" id="CHEBI:15378"/>
        <dbReference type="ChEBI" id="CHEBI:57856"/>
        <dbReference type="ChEBI" id="CHEBI:59789"/>
        <dbReference type="ChEBI" id="CHEBI:85452"/>
        <dbReference type="ChEBI" id="CHEBI:85454"/>
        <dbReference type="EC" id="2.1.1.37"/>
    </reaction>
</comment>
<gene>
    <name evidence="9" type="primary">dcm</name>
    <name evidence="9" type="ORF">GQ651_08490</name>
</gene>
<dbReference type="NCBIfam" id="TIGR00675">
    <property type="entry name" value="dcm"/>
    <property type="match status" value="1"/>
</dbReference>
<protein>
    <recommendedName>
        <fullName evidence="1">DNA (cytosine-5-)-methyltransferase</fullName>
        <ecNumber evidence="1">2.1.1.37</ecNumber>
    </recommendedName>
</protein>
<dbReference type="GO" id="GO:0009307">
    <property type="term" value="P:DNA restriction-modification system"/>
    <property type="evidence" value="ECO:0007669"/>
    <property type="project" value="UniProtKB-KW"/>
</dbReference>
<dbReference type="GO" id="GO:0044027">
    <property type="term" value="P:negative regulation of gene expression via chromosomal CpG island methylation"/>
    <property type="evidence" value="ECO:0007669"/>
    <property type="project" value="TreeGrafter"/>
</dbReference>
<keyword evidence="3 7" id="KW-0808">Transferase</keyword>
<dbReference type="GO" id="GO:0003886">
    <property type="term" value="F:DNA (cytosine-5-)-methyltransferase activity"/>
    <property type="evidence" value="ECO:0007669"/>
    <property type="project" value="UniProtKB-EC"/>
</dbReference>
<dbReference type="Gene3D" id="3.40.50.150">
    <property type="entry name" value="Vaccinia Virus protein VP39"/>
    <property type="match status" value="1"/>
</dbReference>
<accession>A0A7C9IHS0</accession>
<dbReference type="InterPro" id="IPR001525">
    <property type="entry name" value="C5_MeTfrase"/>
</dbReference>
<evidence type="ECO:0000313" key="9">
    <source>
        <dbReference type="EMBL" id="MXQ07882.1"/>
    </source>
</evidence>
<evidence type="ECO:0000256" key="4">
    <source>
        <dbReference type="ARBA" id="ARBA00022691"/>
    </source>
</evidence>
<reference evidence="9 10" key="1">
    <citation type="submission" date="2019-12" db="EMBL/GenBank/DDBJ databases">
        <authorList>
            <person name="Lee S.D."/>
        </authorList>
    </citation>
    <scope>NUCLEOTIDE SEQUENCE [LARGE SCALE GENOMIC DNA]</scope>
    <source>
        <strain evidence="9 10">GH1-50</strain>
    </source>
</reference>
<dbReference type="Gene3D" id="3.90.120.10">
    <property type="entry name" value="DNA Methylase, subunit A, domain 2"/>
    <property type="match status" value="1"/>
</dbReference>
<evidence type="ECO:0000256" key="2">
    <source>
        <dbReference type="ARBA" id="ARBA00022603"/>
    </source>
</evidence>
<proteinExistence type="inferred from homology"/>
<evidence type="ECO:0000256" key="5">
    <source>
        <dbReference type="ARBA" id="ARBA00022747"/>
    </source>
</evidence>
<dbReference type="EMBL" id="WUPT01000001">
    <property type="protein sequence ID" value="MXQ07882.1"/>
    <property type="molecule type" value="Genomic_DNA"/>
</dbReference>
<keyword evidence="2 7" id="KW-0489">Methyltransferase</keyword>
<keyword evidence="5" id="KW-0680">Restriction system</keyword>
<dbReference type="SUPFAM" id="SSF53335">
    <property type="entry name" value="S-adenosyl-L-methionine-dependent methyltransferases"/>
    <property type="match status" value="1"/>
</dbReference>
<dbReference type="PANTHER" id="PTHR10629:SF52">
    <property type="entry name" value="DNA (CYTOSINE-5)-METHYLTRANSFERASE 1"/>
    <property type="match status" value="1"/>
</dbReference>
<comment type="caution">
    <text evidence="9">The sequence shown here is derived from an EMBL/GenBank/DDBJ whole genome shotgun (WGS) entry which is preliminary data.</text>
</comment>
<sequence>MKKTAIDLFCGAGGLSAGLEMAGFTVLAGNDIFQAAGRTFCQTHPNARFLPGPIEDLSVEAVMEATGLQRKELTVLVGGPPCQAYSVYNHQRSMDDSRATLFREYLRIVDGLRPEWIVMENVTGIYSIGGGAAVRAIKDELSAIGYKVEEKVLRAEDYGVPQERRRVVFIGNRLGLPISHPEPTHGPGLTPFVSIKDAISDLPPLENGEDSGAKAYASEPNCDYQRLLRGNRTKVSNHSAPRLGAINIERMAHIPPGGSWRDIPIDLLPAGMKRAKRSDHTKRYGRMTWDGLSCTVLTKCDVHWGAYIHPDQDRAISVREAARLQSFPDWFEFSGSRTEQYVQVGNAVPPLLGRAIGEHLNLLFLGADREAA</sequence>
<dbReference type="EC" id="2.1.1.37" evidence="1"/>
<keyword evidence="4 7" id="KW-0949">S-adenosyl-L-methionine</keyword>
<evidence type="ECO:0000256" key="7">
    <source>
        <dbReference type="PROSITE-ProRule" id="PRU01016"/>
    </source>
</evidence>
<organism evidence="9 10">
    <name type="scientific">Kangsaoukella pontilimi</name>
    <dbReference type="NCBI Taxonomy" id="2691042"/>
    <lineage>
        <taxon>Bacteria</taxon>
        <taxon>Pseudomonadati</taxon>
        <taxon>Pseudomonadota</taxon>
        <taxon>Alphaproteobacteria</taxon>
        <taxon>Rhodobacterales</taxon>
        <taxon>Paracoccaceae</taxon>
        <taxon>Kangsaoukella</taxon>
    </lineage>
</organism>
<evidence type="ECO:0000256" key="3">
    <source>
        <dbReference type="ARBA" id="ARBA00022679"/>
    </source>
</evidence>
<evidence type="ECO:0000256" key="6">
    <source>
        <dbReference type="ARBA" id="ARBA00047422"/>
    </source>
</evidence>
<dbReference type="Pfam" id="PF00145">
    <property type="entry name" value="DNA_methylase"/>
    <property type="match status" value="1"/>
</dbReference>
<dbReference type="GO" id="GO:0032259">
    <property type="term" value="P:methylation"/>
    <property type="evidence" value="ECO:0007669"/>
    <property type="project" value="UniProtKB-KW"/>
</dbReference>
<dbReference type="PRINTS" id="PR00105">
    <property type="entry name" value="C5METTRFRASE"/>
</dbReference>
<name>A0A7C9IHS0_9RHOB</name>
<dbReference type="PANTHER" id="PTHR10629">
    <property type="entry name" value="CYTOSINE-SPECIFIC METHYLTRANSFERASE"/>
    <property type="match status" value="1"/>
</dbReference>
<reference evidence="9 10" key="2">
    <citation type="submission" date="2020-03" db="EMBL/GenBank/DDBJ databases">
        <title>Kangsaoukella pontilimi gen. nov., sp. nov., a new member of the family Rhodobacteraceae isolated from a tidal mudflat.</title>
        <authorList>
            <person name="Kim I.S."/>
        </authorList>
    </citation>
    <scope>NUCLEOTIDE SEQUENCE [LARGE SCALE GENOMIC DNA]</scope>
    <source>
        <strain evidence="9 10">GH1-50</strain>
    </source>
</reference>
<evidence type="ECO:0000313" key="10">
    <source>
        <dbReference type="Proteomes" id="UP000480350"/>
    </source>
</evidence>